<dbReference type="CDD" id="cd06261">
    <property type="entry name" value="TM_PBP2"/>
    <property type="match status" value="1"/>
</dbReference>
<evidence type="ECO:0000259" key="8">
    <source>
        <dbReference type="PROSITE" id="PS50928"/>
    </source>
</evidence>
<keyword evidence="3" id="KW-1003">Cell membrane</keyword>
<protein>
    <submittedName>
        <fullName evidence="9">Carbohydrate ABC transporter permease</fullName>
    </submittedName>
</protein>
<dbReference type="GO" id="GO:0005886">
    <property type="term" value="C:plasma membrane"/>
    <property type="evidence" value="ECO:0007669"/>
    <property type="project" value="UniProtKB-SubCell"/>
</dbReference>
<dbReference type="EMBL" id="QLUW01000004">
    <property type="protein sequence ID" value="RAP74685.1"/>
    <property type="molecule type" value="Genomic_DNA"/>
</dbReference>
<keyword evidence="4 7" id="KW-0812">Transmembrane</keyword>
<keyword evidence="6 7" id="KW-0472">Membrane</keyword>
<keyword evidence="10" id="KW-1185">Reference proteome</keyword>
<gene>
    <name evidence="9" type="ORF">DL346_21820</name>
</gene>
<dbReference type="PROSITE" id="PS51257">
    <property type="entry name" value="PROKAR_LIPOPROTEIN"/>
    <property type="match status" value="1"/>
</dbReference>
<dbReference type="GO" id="GO:0055085">
    <property type="term" value="P:transmembrane transport"/>
    <property type="evidence" value="ECO:0007669"/>
    <property type="project" value="InterPro"/>
</dbReference>
<comment type="caution">
    <text evidence="9">The sequence shown here is derived from an EMBL/GenBank/DDBJ whole genome shotgun (WGS) entry which is preliminary data.</text>
</comment>
<keyword evidence="5 7" id="KW-1133">Transmembrane helix</keyword>
<dbReference type="Gene3D" id="1.10.3720.10">
    <property type="entry name" value="MetI-like"/>
    <property type="match status" value="1"/>
</dbReference>
<dbReference type="InterPro" id="IPR035906">
    <property type="entry name" value="MetI-like_sf"/>
</dbReference>
<feature type="transmembrane region" description="Helical" evidence="7">
    <location>
        <begin position="261"/>
        <end position="278"/>
    </location>
</feature>
<dbReference type="SUPFAM" id="SSF161098">
    <property type="entry name" value="MetI-like"/>
    <property type="match status" value="1"/>
</dbReference>
<dbReference type="OrthoDB" id="157184at2"/>
<dbReference type="Pfam" id="PF00528">
    <property type="entry name" value="BPD_transp_1"/>
    <property type="match status" value="1"/>
</dbReference>
<keyword evidence="2 7" id="KW-0813">Transport</keyword>
<evidence type="ECO:0000313" key="9">
    <source>
        <dbReference type="EMBL" id="RAP74685.1"/>
    </source>
</evidence>
<dbReference type="PROSITE" id="PS50928">
    <property type="entry name" value="ABC_TM1"/>
    <property type="match status" value="1"/>
</dbReference>
<reference evidence="9 10" key="1">
    <citation type="submission" date="2018-06" db="EMBL/GenBank/DDBJ databases">
        <title>Paenibacillus montanisoli sp. nov., isolated from mountain area soil.</title>
        <authorList>
            <person name="Wu M."/>
        </authorList>
    </citation>
    <scope>NUCLEOTIDE SEQUENCE [LARGE SCALE GENOMIC DNA]</scope>
    <source>
        <strain evidence="9 10">RA17</strain>
    </source>
</reference>
<dbReference type="InterPro" id="IPR000515">
    <property type="entry name" value="MetI-like"/>
</dbReference>
<evidence type="ECO:0000256" key="7">
    <source>
        <dbReference type="RuleBase" id="RU363032"/>
    </source>
</evidence>
<dbReference type="PANTHER" id="PTHR43744:SF9">
    <property type="entry name" value="POLYGALACTURONAN_RHAMNOGALACTURONAN TRANSPORT SYSTEM PERMEASE PROTEIN YTCP"/>
    <property type="match status" value="1"/>
</dbReference>
<comment type="similarity">
    <text evidence="7">Belongs to the binding-protein-dependent transport system permease family.</text>
</comment>
<evidence type="ECO:0000256" key="2">
    <source>
        <dbReference type="ARBA" id="ARBA00022448"/>
    </source>
</evidence>
<accession>A0A328U1C8</accession>
<sequence length="293" mass="32653">MVDRSLGRKIFSGLNGLLFILFSLSCVIPMIHVLAISLSSSASVTAGEVTLFPVNFSLKSYEYILQNSEFWTAMGISLERVLLGVAISMLLTTLAAYPLSKSKAAFKHQPVFAWYLVMTMLFSGGLIPSFMIVKYTHLLDSIWALVIPSAISVFNVLLLSNFFRNVPKEIEESAFMDGAGHFKTLFSLYLPLSLPIVATLIVFSAVGHWNSWFDGLIYMNSQDKYPLQSYLQTILLESNTKVMTKEYAALLSKVSDRTIKAAQVFIASIPILLVYPFMQKYFISGMMIGAVKE</sequence>
<dbReference type="AlphaFoldDB" id="A0A328U1C8"/>
<proteinExistence type="inferred from homology"/>
<comment type="subcellular location">
    <subcellularLocation>
        <location evidence="1 7">Cell membrane</location>
        <topology evidence="1 7">Multi-pass membrane protein</topology>
    </subcellularLocation>
</comment>
<evidence type="ECO:0000256" key="4">
    <source>
        <dbReference type="ARBA" id="ARBA00022692"/>
    </source>
</evidence>
<evidence type="ECO:0000313" key="10">
    <source>
        <dbReference type="Proteomes" id="UP000249260"/>
    </source>
</evidence>
<evidence type="ECO:0000256" key="5">
    <source>
        <dbReference type="ARBA" id="ARBA00022989"/>
    </source>
</evidence>
<feature type="transmembrane region" description="Helical" evidence="7">
    <location>
        <begin position="111"/>
        <end position="130"/>
    </location>
</feature>
<evidence type="ECO:0000256" key="6">
    <source>
        <dbReference type="ARBA" id="ARBA00023136"/>
    </source>
</evidence>
<dbReference type="PANTHER" id="PTHR43744">
    <property type="entry name" value="ABC TRANSPORTER PERMEASE PROTEIN MG189-RELATED-RELATED"/>
    <property type="match status" value="1"/>
</dbReference>
<dbReference type="Proteomes" id="UP000249260">
    <property type="component" value="Unassembled WGS sequence"/>
</dbReference>
<feature type="transmembrane region" description="Helical" evidence="7">
    <location>
        <begin position="142"/>
        <end position="163"/>
    </location>
</feature>
<evidence type="ECO:0000256" key="1">
    <source>
        <dbReference type="ARBA" id="ARBA00004651"/>
    </source>
</evidence>
<evidence type="ECO:0000256" key="3">
    <source>
        <dbReference type="ARBA" id="ARBA00022475"/>
    </source>
</evidence>
<name>A0A328U1C8_9BACL</name>
<dbReference type="RefSeq" id="WP_112884473.1">
    <property type="nucleotide sequence ID" value="NZ_QLUW01000004.1"/>
</dbReference>
<feature type="transmembrane region" description="Helical" evidence="7">
    <location>
        <begin position="184"/>
        <end position="206"/>
    </location>
</feature>
<feature type="domain" description="ABC transmembrane type-1" evidence="8">
    <location>
        <begin position="74"/>
        <end position="278"/>
    </location>
</feature>
<feature type="transmembrane region" description="Helical" evidence="7">
    <location>
        <begin position="70"/>
        <end position="99"/>
    </location>
</feature>
<organism evidence="9 10">
    <name type="scientific">Paenibacillus montanisoli</name>
    <dbReference type="NCBI Taxonomy" id="2081970"/>
    <lineage>
        <taxon>Bacteria</taxon>
        <taxon>Bacillati</taxon>
        <taxon>Bacillota</taxon>
        <taxon>Bacilli</taxon>
        <taxon>Bacillales</taxon>
        <taxon>Paenibacillaceae</taxon>
        <taxon>Paenibacillus</taxon>
    </lineage>
</organism>